<feature type="repeat" description="WD" evidence="8">
    <location>
        <begin position="300"/>
        <end position="341"/>
    </location>
</feature>
<sequence>MSAIQPPKFSPPTRTKRPREGPSAAKKGTSKALELRTPEEEKAALKQYGRGESIPVRSVRDKKLRTNLEKIEHRYKDAALRAKDAELLLGEERGYVEAEGMERTYKFKQADLRKAVDVATAQKGFELKLPTFGPYFMDYTRNGRYLLLGGTKGHVASFDWREGKLGSEMQLKETVRDVKWLHNELFFAVAQKKYAYIYDSQGVEIHCLKNHIEVTNMEFLPYHFLLVTIATGANGISQGNAGWLKYQDTSTGNLVSEHRTRLGSPTSMTQNQRNAIIHVGHANGSVTLWSPNMSTPLVKMLTHRGPVRAIAIDRGGQYMATAGADSRMNIFDIRTFREVHSYYTPTPASTLHISDTGLLSVGWGPHITVWKDALRIKQTRPYLSHLQEASHISRVRFCPYDDILGAGHQNGFSNLIIPGAGEPNFDALEANPYETTKQRREREVSALLNKLQPEMISLDPDFIGRIDKGSKEMRDAEREAAEKQRKLDEGSSARGKNKMRGKNSALSKYLRKKGGKNVVDERRLKLEALRKERELRNKGLPASAREEFGPALARFAKRSGR</sequence>
<protein>
    <recommendedName>
        <fullName evidence="7">U three protein 7</fullName>
    </recommendedName>
</protein>
<dbReference type="InterPro" id="IPR012952">
    <property type="entry name" value="BING4_C_dom"/>
</dbReference>
<evidence type="ECO:0000256" key="7">
    <source>
        <dbReference type="ARBA" id="ARBA00076453"/>
    </source>
</evidence>
<dbReference type="InterPro" id="IPR040315">
    <property type="entry name" value="WDR46/Utp7"/>
</dbReference>
<feature type="domain" description="BING4 C-terminal" evidence="10">
    <location>
        <begin position="381"/>
        <end position="460"/>
    </location>
</feature>
<dbReference type="AlphaFoldDB" id="A0A317T264"/>
<dbReference type="FunFam" id="2.130.10.10:FF:000378">
    <property type="entry name" value="U3 small nucleolar RNA-associated protein 7"/>
    <property type="match status" value="1"/>
</dbReference>
<evidence type="ECO:0000256" key="4">
    <source>
        <dbReference type="ARBA" id="ARBA00022574"/>
    </source>
</evidence>
<feature type="region of interest" description="Disordered" evidence="9">
    <location>
        <begin position="1"/>
        <end position="46"/>
    </location>
</feature>
<dbReference type="PROSITE" id="PS50082">
    <property type="entry name" value="WD_REPEATS_2"/>
    <property type="match status" value="1"/>
</dbReference>
<comment type="subcellular location">
    <subcellularLocation>
        <location evidence="2">Nucleus</location>
        <location evidence="2">Nucleolus</location>
    </subcellularLocation>
</comment>
<dbReference type="Gene3D" id="2.130.10.10">
    <property type="entry name" value="YVTN repeat-like/Quinoprotein amine dehydrogenase"/>
    <property type="match status" value="1"/>
</dbReference>
<evidence type="ECO:0000256" key="5">
    <source>
        <dbReference type="ARBA" id="ARBA00022737"/>
    </source>
</evidence>
<dbReference type="PANTHER" id="PTHR14085:SF3">
    <property type="entry name" value="WD REPEAT-CONTAINING PROTEIN 46"/>
    <property type="match status" value="1"/>
</dbReference>
<gene>
    <name evidence="11" type="ORF">C7212DRAFT_275703</name>
</gene>
<dbReference type="Pfam" id="PF08149">
    <property type="entry name" value="BING4CT"/>
    <property type="match status" value="1"/>
</dbReference>
<reference evidence="11 12" key="1">
    <citation type="submission" date="2018-03" db="EMBL/GenBank/DDBJ databases">
        <title>Genomes of Pezizomycetes fungi and the evolution of truffles.</title>
        <authorList>
            <person name="Murat C."/>
            <person name="Payen T."/>
            <person name="Noel B."/>
            <person name="Kuo A."/>
            <person name="Martin F.M."/>
        </authorList>
    </citation>
    <scope>NUCLEOTIDE SEQUENCE [LARGE SCALE GENOMIC DNA]</scope>
    <source>
        <strain evidence="11">091103-1</strain>
    </source>
</reference>
<keyword evidence="6" id="KW-0539">Nucleus</keyword>
<keyword evidence="3" id="KW-0698">rRNA processing</keyword>
<evidence type="ECO:0000256" key="6">
    <source>
        <dbReference type="ARBA" id="ARBA00023242"/>
    </source>
</evidence>
<comment type="caution">
    <text evidence="11">The sequence shown here is derived from an EMBL/GenBank/DDBJ whole genome shotgun (WGS) entry which is preliminary data.</text>
</comment>
<dbReference type="PANTHER" id="PTHR14085">
    <property type="entry name" value="WD-REPEAT PROTEIN BING4"/>
    <property type="match status" value="1"/>
</dbReference>
<feature type="compositionally biased region" description="Basic and acidic residues" evidence="9">
    <location>
        <begin position="33"/>
        <end position="44"/>
    </location>
</feature>
<evidence type="ECO:0000256" key="2">
    <source>
        <dbReference type="ARBA" id="ARBA00004604"/>
    </source>
</evidence>
<dbReference type="GO" id="GO:0032040">
    <property type="term" value="C:small-subunit processome"/>
    <property type="evidence" value="ECO:0007669"/>
    <property type="project" value="TreeGrafter"/>
</dbReference>
<dbReference type="EMBL" id="PYWC01000008">
    <property type="protein sequence ID" value="PWW79501.1"/>
    <property type="molecule type" value="Genomic_DNA"/>
</dbReference>
<evidence type="ECO:0000256" key="3">
    <source>
        <dbReference type="ARBA" id="ARBA00022552"/>
    </source>
</evidence>
<dbReference type="GO" id="GO:0030686">
    <property type="term" value="C:90S preribosome"/>
    <property type="evidence" value="ECO:0007669"/>
    <property type="project" value="TreeGrafter"/>
</dbReference>
<dbReference type="Proteomes" id="UP000246991">
    <property type="component" value="Unassembled WGS sequence"/>
</dbReference>
<evidence type="ECO:0000256" key="1">
    <source>
        <dbReference type="ARBA" id="ARBA00004099"/>
    </source>
</evidence>
<name>A0A317T264_9PEZI</name>
<keyword evidence="5" id="KW-0677">Repeat</keyword>
<feature type="compositionally biased region" description="Basic and acidic residues" evidence="9">
    <location>
        <begin position="471"/>
        <end position="491"/>
    </location>
</feature>
<comment type="function">
    <text evidence="1">Involved in nucleolar processing of pre-18S ribosomal RNA.</text>
</comment>
<dbReference type="OrthoDB" id="10251154at2759"/>
<evidence type="ECO:0000256" key="9">
    <source>
        <dbReference type="SAM" id="MobiDB-lite"/>
    </source>
</evidence>
<proteinExistence type="predicted"/>
<dbReference type="InterPro" id="IPR036322">
    <property type="entry name" value="WD40_repeat_dom_sf"/>
</dbReference>
<dbReference type="SMART" id="SM00320">
    <property type="entry name" value="WD40"/>
    <property type="match status" value="5"/>
</dbReference>
<evidence type="ECO:0000313" key="11">
    <source>
        <dbReference type="EMBL" id="PWW79501.1"/>
    </source>
</evidence>
<evidence type="ECO:0000259" key="10">
    <source>
        <dbReference type="SMART" id="SM01033"/>
    </source>
</evidence>
<dbReference type="InterPro" id="IPR001680">
    <property type="entry name" value="WD40_rpt"/>
</dbReference>
<organism evidence="11 12">
    <name type="scientific">Tuber magnatum</name>
    <name type="common">white Piedmont truffle</name>
    <dbReference type="NCBI Taxonomy" id="42249"/>
    <lineage>
        <taxon>Eukaryota</taxon>
        <taxon>Fungi</taxon>
        <taxon>Dikarya</taxon>
        <taxon>Ascomycota</taxon>
        <taxon>Pezizomycotina</taxon>
        <taxon>Pezizomycetes</taxon>
        <taxon>Pezizales</taxon>
        <taxon>Tuberaceae</taxon>
        <taxon>Tuber</taxon>
    </lineage>
</organism>
<feature type="region of interest" description="Disordered" evidence="9">
    <location>
        <begin position="471"/>
        <end position="514"/>
    </location>
</feature>
<dbReference type="STRING" id="42249.A0A317T264"/>
<dbReference type="InterPro" id="IPR015943">
    <property type="entry name" value="WD40/YVTN_repeat-like_dom_sf"/>
</dbReference>
<accession>A0A317T264</accession>
<dbReference type="SMART" id="SM01033">
    <property type="entry name" value="BING4CT"/>
    <property type="match status" value="1"/>
</dbReference>
<keyword evidence="12" id="KW-1185">Reference proteome</keyword>
<dbReference type="GO" id="GO:0000462">
    <property type="term" value="P:maturation of SSU-rRNA from tricistronic rRNA transcript (SSU-rRNA, 5.8S rRNA, LSU-rRNA)"/>
    <property type="evidence" value="ECO:0007669"/>
    <property type="project" value="TreeGrafter"/>
</dbReference>
<evidence type="ECO:0000256" key="8">
    <source>
        <dbReference type="PROSITE-ProRule" id="PRU00221"/>
    </source>
</evidence>
<dbReference type="SUPFAM" id="SSF50978">
    <property type="entry name" value="WD40 repeat-like"/>
    <property type="match status" value="1"/>
</dbReference>
<evidence type="ECO:0000313" key="12">
    <source>
        <dbReference type="Proteomes" id="UP000246991"/>
    </source>
</evidence>
<keyword evidence="4 8" id="KW-0853">WD repeat</keyword>